<gene>
    <name evidence="2" type="ORF">HaLaN_00819</name>
</gene>
<name>A0A699Y833_HAELA</name>
<dbReference type="AlphaFoldDB" id="A0A699Y833"/>
<sequence length="37" mass="4273">MRERKECHCMLFLTEDNPFVGKEQDISMDELKAGITG</sequence>
<organism evidence="2 3">
    <name type="scientific">Haematococcus lacustris</name>
    <name type="common">Green alga</name>
    <name type="synonym">Haematococcus pluvialis</name>
    <dbReference type="NCBI Taxonomy" id="44745"/>
    <lineage>
        <taxon>Eukaryota</taxon>
        <taxon>Viridiplantae</taxon>
        <taxon>Chlorophyta</taxon>
        <taxon>core chlorophytes</taxon>
        <taxon>Chlorophyceae</taxon>
        <taxon>CS clade</taxon>
        <taxon>Chlamydomonadales</taxon>
        <taxon>Haematococcaceae</taxon>
        <taxon>Haematococcus</taxon>
    </lineage>
</organism>
<evidence type="ECO:0000313" key="3">
    <source>
        <dbReference type="Proteomes" id="UP000485058"/>
    </source>
</evidence>
<proteinExistence type="predicted"/>
<feature type="non-terminal residue" evidence="2">
    <location>
        <position position="1"/>
    </location>
</feature>
<keyword evidence="3" id="KW-1185">Reference proteome</keyword>
<feature type="non-terminal residue" evidence="2">
    <location>
        <position position="37"/>
    </location>
</feature>
<evidence type="ECO:0000313" key="2">
    <source>
        <dbReference type="EMBL" id="GFH06223.1"/>
    </source>
</evidence>
<protein>
    <recommendedName>
        <fullName evidence="1">Ferredoxin-thioredoxin reductase catalytic chain, chloroplastic</fullName>
    </recommendedName>
</protein>
<accession>A0A699Y833</accession>
<reference evidence="2 3" key="1">
    <citation type="submission" date="2020-02" db="EMBL/GenBank/DDBJ databases">
        <title>Draft genome sequence of Haematococcus lacustris strain NIES-144.</title>
        <authorList>
            <person name="Morimoto D."/>
            <person name="Nakagawa S."/>
            <person name="Yoshida T."/>
            <person name="Sawayama S."/>
        </authorList>
    </citation>
    <scope>NUCLEOTIDE SEQUENCE [LARGE SCALE GENOMIC DNA]</scope>
    <source>
        <strain evidence="2 3">NIES-144</strain>
    </source>
</reference>
<dbReference type="InterPro" id="IPR036644">
    <property type="entry name" value="FTR_bsu_sf"/>
</dbReference>
<dbReference type="Proteomes" id="UP000485058">
    <property type="component" value="Unassembled WGS sequence"/>
</dbReference>
<dbReference type="EMBL" id="BLLF01000028">
    <property type="protein sequence ID" value="GFH06223.1"/>
    <property type="molecule type" value="Genomic_DNA"/>
</dbReference>
<comment type="caution">
    <text evidence="2">The sequence shown here is derived from an EMBL/GenBank/DDBJ whole genome shotgun (WGS) entry which is preliminary data.</text>
</comment>
<dbReference type="GO" id="GO:0016730">
    <property type="term" value="F:oxidoreductase activity, acting on iron-sulfur proteins as donors"/>
    <property type="evidence" value="ECO:0007669"/>
    <property type="project" value="InterPro"/>
</dbReference>
<dbReference type="SUPFAM" id="SSF57662">
    <property type="entry name" value="Ferredoxin thioredoxin reductase (FTR), catalytic beta chain"/>
    <property type="match status" value="1"/>
</dbReference>
<dbReference type="InterPro" id="IPR004209">
    <property type="entry name" value="FTR_bsu"/>
</dbReference>
<dbReference type="Gene3D" id="3.90.460.10">
    <property type="entry name" value="Ferredoxin thioredoxin reductase catalytic beta subunit"/>
    <property type="match status" value="1"/>
</dbReference>
<dbReference type="Pfam" id="PF02943">
    <property type="entry name" value="FeThRed_B"/>
    <property type="match status" value="1"/>
</dbReference>
<evidence type="ECO:0000256" key="1">
    <source>
        <dbReference type="ARBA" id="ARBA00018993"/>
    </source>
</evidence>